<dbReference type="EMBL" id="VIKR01000005">
    <property type="protein sequence ID" value="TQV72265.1"/>
    <property type="molecule type" value="Genomic_DNA"/>
</dbReference>
<dbReference type="Proteomes" id="UP000317839">
    <property type="component" value="Unassembled WGS sequence"/>
</dbReference>
<dbReference type="SMART" id="SM00327">
    <property type="entry name" value="VWA"/>
    <property type="match status" value="1"/>
</dbReference>
<dbReference type="GO" id="GO:0008237">
    <property type="term" value="F:metallopeptidase activity"/>
    <property type="evidence" value="ECO:0007669"/>
    <property type="project" value="InterPro"/>
</dbReference>
<organism evidence="3 4">
    <name type="scientific">Aliikangiella marina</name>
    <dbReference type="NCBI Taxonomy" id="1712262"/>
    <lineage>
        <taxon>Bacteria</taxon>
        <taxon>Pseudomonadati</taxon>
        <taxon>Pseudomonadota</taxon>
        <taxon>Gammaproteobacteria</taxon>
        <taxon>Oceanospirillales</taxon>
        <taxon>Pleioneaceae</taxon>
        <taxon>Aliikangiella</taxon>
    </lineage>
</organism>
<dbReference type="InterPro" id="IPR036465">
    <property type="entry name" value="vWFA_dom_sf"/>
</dbReference>
<feature type="domain" description="VWFA" evidence="2">
    <location>
        <begin position="457"/>
        <end position="656"/>
    </location>
</feature>
<feature type="compositionally biased region" description="Basic and acidic residues" evidence="1">
    <location>
        <begin position="820"/>
        <end position="829"/>
    </location>
</feature>
<dbReference type="InterPro" id="IPR051266">
    <property type="entry name" value="CLCR"/>
</dbReference>
<dbReference type="PANTHER" id="PTHR10579">
    <property type="entry name" value="CALCIUM-ACTIVATED CHLORIDE CHANNEL REGULATOR"/>
    <property type="match status" value="1"/>
</dbReference>
<evidence type="ECO:0000256" key="1">
    <source>
        <dbReference type="SAM" id="MobiDB-lite"/>
    </source>
</evidence>
<dbReference type="PANTHER" id="PTHR10579:SF43">
    <property type="entry name" value="ZINC FINGER (C3HC4-TYPE RING FINGER) FAMILY PROTEIN"/>
    <property type="match status" value="1"/>
</dbReference>
<dbReference type="OrthoDB" id="8481600at2"/>
<reference evidence="3 4" key="1">
    <citation type="submission" date="2019-06" db="EMBL/GenBank/DDBJ databases">
        <title>Draft genome of Aliikangiella marina GYP-15.</title>
        <authorList>
            <person name="Wang G."/>
        </authorList>
    </citation>
    <scope>NUCLEOTIDE SEQUENCE [LARGE SCALE GENOMIC DNA]</scope>
    <source>
        <strain evidence="3 4">GYP-15</strain>
    </source>
</reference>
<comment type="caution">
    <text evidence="3">The sequence shown here is derived from an EMBL/GenBank/DDBJ whole genome shotgun (WGS) entry which is preliminary data.</text>
</comment>
<evidence type="ECO:0000313" key="4">
    <source>
        <dbReference type="Proteomes" id="UP000317839"/>
    </source>
</evidence>
<keyword evidence="4" id="KW-1185">Reference proteome</keyword>
<protein>
    <submittedName>
        <fullName evidence="3">VWA domain-containing protein</fullName>
    </submittedName>
</protein>
<dbReference type="InterPro" id="IPR002035">
    <property type="entry name" value="VWF_A"/>
</dbReference>
<name>A0A545T502_9GAMM</name>
<evidence type="ECO:0000259" key="2">
    <source>
        <dbReference type="PROSITE" id="PS50234"/>
    </source>
</evidence>
<feature type="region of interest" description="Disordered" evidence="1">
    <location>
        <begin position="809"/>
        <end position="829"/>
    </location>
</feature>
<dbReference type="InterPro" id="IPR024079">
    <property type="entry name" value="MetalloPept_cat_dom_sf"/>
</dbReference>
<evidence type="ECO:0000313" key="3">
    <source>
        <dbReference type="EMBL" id="TQV72265.1"/>
    </source>
</evidence>
<dbReference type="Pfam" id="PF00092">
    <property type="entry name" value="VWA"/>
    <property type="match status" value="1"/>
</dbReference>
<sequence>MKILGLSNYLKSCVVRYDKEKMMETKIIKTGIKNSCLFVALMCSFNTFAGDNTETLNNTQTQIIHRVWNDVAMPLEWYLHEDGVITNDVNMQGTPAINNATAVTELSDAFQAWEAVVTSDISVSYAGETSIADAGCDLVNLVTWSDTAIPLPANAIAASLTTMYVGPDIVLNAGNRNLPCGFPGSPNPNVNLPVATYPNGTLLEDGNILDMDMIWNAAVFDFSTNPNATPDVFDIQAIATHEFGHHFGFAHTSMSFNGVNAATMFPAVSDTDIAWQNNVRTLNADDVAVSGLNYPGIGFWPDGSAPYTTGAISGWVRQPDASAAVGVRVWAYSTADPLQPAYETFTVHPADWDPSLSAGDYILKGLTPGTYNVCIVSWLNGVPFAGLDDPTNPASSPYNITPLNGSGHIGFPTECYDDAPSITDDPTIHVDLVEDVLVVAGNTTPDINFVTGIGDVDVMLVLDRSGSMNLSATGGAMTKIEALQLSANSFIDFLDLDGGHRLGLVQFNDAVVPFAPPFDLQNLNAASRPNAQTAINGMLAGGMTNIIDGVDEAVNQLTSVADPHDRQVVFVFSDGMHNSPWGSDLMDINAPIVSNDLNLYSLAIGTSVSGAILSTVAMNSGGDHLEHQSATPADLQKFFISVAAQAVDLATLVDPLYEMSAGDADSLTAFVTNADKNLTFTMNWDTPNQNQFNVSVETPSGCTIGTIFTVPGVDIRRGETHRHIKIPLPFRCGKNWDKAGEWVLNFTSQKSEHEQTQLIAQAYSDSNLRMFSEISIIEDVNVVTARLVNEGEIINEAAFTADVVIPVPSTDDSYQDDQGEGGKPRPIEPEEKRTVRLVLTDDGRGMDQKAGDGIFTAKLPIGEIGSHRMLIKSEFKAEGDYGKREHVTAYFFDGKNVIQADRKR</sequence>
<dbReference type="CDD" id="cd00198">
    <property type="entry name" value="vWFA"/>
    <property type="match status" value="1"/>
</dbReference>
<dbReference type="Gene3D" id="3.40.390.10">
    <property type="entry name" value="Collagenase (Catalytic Domain)"/>
    <property type="match status" value="1"/>
</dbReference>
<dbReference type="SUPFAM" id="SSF55486">
    <property type="entry name" value="Metalloproteases ('zincins'), catalytic domain"/>
    <property type="match status" value="1"/>
</dbReference>
<gene>
    <name evidence="3" type="ORF">FLL45_18780</name>
</gene>
<dbReference type="SUPFAM" id="SSF53300">
    <property type="entry name" value="vWA-like"/>
    <property type="match status" value="1"/>
</dbReference>
<proteinExistence type="predicted"/>
<dbReference type="AlphaFoldDB" id="A0A545T502"/>
<dbReference type="Gene3D" id="3.40.50.410">
    <property type="entry name" value="von Willebrand factor, type A domain"/>
    <property type="match status" value="1"/>
</dbReference>
<accession>A0A545T502</accession>
<dbReference type="NCBIfam" id="NF041940">
    <property type="entry name" value="choice_anch_X"/>
    <property type="match status" value="1"/>
</dbReference>
<dbReference type="PROSITE" id="PS50234">
    <property type="entry name" value="VWFA"/>
    <property type="match status" value="1"/>
</dbReference>